<proteinExistence type="predicted"/>
<evidence type="ECO:0000313" key="2">
    <source>
        <dbReference type="Proteomes" id="UP000004923"/>
    </source>
</evidence>
<gene>
    <name evidence="1" type="ORF">HMPREF9443_00620</name>
</gene>
<dbReference type="Proteomes" id="UP000004923">
    <property type="component" value="Unassembled WGS sequence"/>
</dbReference>
<keyword evidence="2" id="KW-1185">Reference proteome</keyword>
<accession>E8LCP9</accession>
<reference evidence="1 2" key="1">
    <citation type="submission" date="2011-01" db="EMBL/GenBank/DDBJ databases">
        <authorList>
            <person name="Weinstock G."/>
            <person name="Sodergren E."/>
            <person name="Clifton S."/>
            <person name="Fulton L."/>
            <person name="Fulton B."/>
            <person name="Courtney L."/>
            <person name="Fronick C."/>
            <person name="Harrison M."/>
            <person name="Strong C."/>
            <person name="Farmer C."/>
            <person name="Delahaunty K."/>
            <person name="Markovic C."/>
            <person name="Hall O."/>
            <person name="Minx P."/>
            <person name="Tomlinson C."/>
            <person name="Mitreva M."/>
            <person name="Hou S."/>
            <person name="Chen J."/>
            <person name="Wollam A."/>
            <person name="Pepin K.H."/>
            <person name="Johnson M."/>
            <person name="Bhonagiri V."/>
            <person name="Zhang X."/>
            <person name="Suruliraj S."/>
            <person name="Warren W."/>
            <person name="Chinwalla A."/>
            <person name="Mardis E.R."/>
            <person name="Wilson R.K."/>
        </authorList>
    </citation>
    <scope>NUCLEOTIDE SEQUENCE [LARGE SCALE GENOMIC DNA]</scope>
    <source>
        <strain evidence="1 2">YIT 12067</strain>
    </source>
</reference>
<protein>
    <submittedName>
        <fullName evidence="1">Uncharacterized protein</fullName>
    </submittedName>
</protein>
<evidence type="ECO:0000313" key="1">
    <source>
        <dbReference type="EMBL" id="EFY05484.1"/>
    </source>
</evidence>
<dbReference type="HOGENOM" id="CLU_1068988_0_0_9"/>
<sequence>MLVYNCEKVLQLAGVVCICFTDILEQLRVRNSLVRSKVFCGPESRCFDARQQVVNATRAVMQQVGKRIDNACLRPFMSDEIALDNKQAADDFDAAGKKTQAHNVYFVYLEQGVLQGNFGVSASIVFFCKDISQIQGVVDKAEIVDEHRVIFVVKVCTFPKAALRRIGQAVGIAEGKHLLFIVFVNIGEGYSQGRSCRTFLTLGSDGLRMKGALGADKVVLTVKKAANLIIAADIIGEKLGNHWRRKGALHCRHRYNLEKI</sequence>
<dbReference type="EMBL" id="AEVN01000021">
    <property type="protein sequence ID" value="EFY05484.1"/>
    <property type="molecule type" value="Genomic_DNA"/>
</dbReference>
<dbReference type="AlphaFoldDB" id="E8LCP9"/>
<organism evidence="1 2">
    <name type="scientific">Phascolarctobacterium succinatutens YIT 12067</name>
    <dbReference type="NCBI Taxonomy" id="626939"/>
    <lineage>
        <taxon>Bacteria</taxon>
        <taxon>Bacillati</taxon>
        <taxon>Bacillota</taxon>
        <taxon>Negativicutes</taxon>
        <taxon>Acidaminococcales</taxon>
        <taxon>Acidaminococcaceae</taxon>
        <taxon>Phascolarctobacterium</taxon>
    </lineage>
</organism>
<name>E8LCP9_9FIRM</name>
<comment type="caution">
    <text evidence="1">The sequence shown here is derived from an EMBL/GenBank/DDBJ whole genome shotgun (WGS) entry which is preliminary data.</text>
</comment>